<dbReference type="Gene3D" id="3.40.50.1820">
    <property type="entry name" value="alpha/beta hydrolase"/>
    <property type="match status" value="1"/>
</dbReference>
<dbReference type="GO" id="GO:0016787">
    <property type="term" value="F:hydrolase activity"/>
    <property type="evidence" value="ECO:0007669"/>
    <property type="project" value="UniProtKB-KW"/>
</dbReference>
<name>A0A387BAM0_9MICO</name>
<evidence type="ECO:0000313" key="3">
    <source>
        <dbReference type="Proteomes" id="UP000278886"/>
    </source>
</evidence>
<accession>A0A387BAM0</accession>
<dbReference type="SUPFAM" id="SSF53474">
    <property type="entry name" value="alpha/beta-Hydrolases"/>
    <property type="match status" value="1"/>
</dbReference>
<dbReference type="PANTHER" id="PTHR11614">
    <property type="entry name" value="PHOSPHOLIPASE-RELATED"/>
    <property type="match status" value="1"/>
</dbReference>
<dbReference type="OrthoDB" id="9806902at2"/>
<protein>
    <submittedName>
        <fullName evidence="2">Alpha/beta hydrolase</fullName>
    </submittedName>
</protein>
<reference evidence="3" key="1">
    <citation type="submission" date="2018-09" db="EMBL/GenBank/DDBJ databases">
        <title>Genome sequencing of strain 2DFWR-13.</title>
        <authorList>
            <person name="Heo J."/>
            <person name="Kim S.-J."/>
            <person name="Kwon S.-W."/>
        </authorList>
    </citation>
    <scope>NUCLEOTIDE SEQUENCE [LARGE SCALE GENOMIC DNA]</scope>
    <source>
        <strain evidence="3">2DFWR-13</strain>
    </source>
</reference>
<dbReference type="RefSeq" id="WP_120762327.1">
    <property type="nucleotide sequence ID" value="NZ_CP032630.1"/>
</dbReference>
<organism evidence="2 3">
    <name type="scientific">Protaetiibacter intestinalis</name>
    <dbReference type="NCBI Taxonomy" id="2419774"/>
    <lineage>
        <taxon>Bacteria</taxon>
        <taxon>Bacillati</taxon>
        <taxon>Actinomycetota</taxon>
        <taxon>Actinomycetes</taxon>
        <taxon>Micrococcales</taxon>
        <taxon>Microbacteriaceae</taxon>
        <taxon>Protaetiibacter</taxon>
    </lineage>
</organism>
<proteinExistence type="predicted"/>
<evidence type="ECO:0000313" key="2">
    <source>
        <dbReference type="EMBL" id="AYF97979.1"/>
    </source>
</evidence>
<gene>
    <name evidence="2" type="ORF">D7I47_06715</name>
</gene>
<dbReference type="Pfam" id="PF12146">
    <property type="entry name" value="Hydrolase_4"/>
    <property type="match status" value="1"/>
</dbReference>
<keyword evidence="2" id="KW-0378">Hydrolase</keyword>
<dbReference type="KEGG" id="lyd:D7I47_06715"/>
<dbReference type="InterPro" id="IPR022742">
    <property type="entry name" value="Hydrolase_4"/>
</dbReference>
<dbReference type="EMBL" id="CP032630">
    <property type="protein sequence ID" value="AYF97979.1"/>
    <property type="molecule type" value="Genomic_DNA"/>
</dbReference>
<keyword evidence="3" id="KW-1185">Reference proteome</keyword>
<dbReference type="InterPro" id="IPR029058">
    <property type="entry name" value="AB_hydrolase_fold"/>
</dbReference>
<dbReference type="AlphaFoldDB" id="A0A387BAM0"/>
<feature type="domain" description="Serine aminopeptidase S33" evidence="1">
    <location>
        <begin position="28"/>
        <end position="268"/>
    </location>
</feature>
<dbReference type="InterPro" id="IPR051044">
    <property type="entry name" value="MAG_DAG_Lipase"/>
</dbReference>
<sequence length="294" mass="31695">MTYVTRTEHTFVDAHGVTIHYYVWAAPEPRAIVQLLHGVGEYATRYERFAQALAFAGYTVYADDHRGHGATGLGQWGGDHAKLGKLGPGGVRAAIAAIQQLTGIIRTAHPDLPLALFGHSLGSLFAQKIIGTDAASYDAVILSASAYRTLTDMNGGDLNAKHKHLGTTGHEWLSRDPAVWAAFAADPLTFDAKVLALFGLPDTLRLLGTPRRLNRDLPMLIMIGEEDPLGGPASIRKLAAAYEKRGGLSDVTVTIYPGARHETLNETNQAEVRADIVAWLDAHVGRENPSPHRG</sequence>
<evidence type="ECO:0000259" key="1">
    <source>
        <dbReference type="Pfam" id="PF12146"/>
    </source>
</evidence>
<dbReference type="Proteomes" id="UP000278886">
    <property type="component" value="Chromosome"/>
</dbReference>